<feature type="transmembrane region" description="Helical" evidence="2">
    <location>
        <begin position="57"/>
        <end position="73"/>
    </location>
</feature>
<feature type="transmembrane region" description="Helical" evidence="2">
    <location>
        <begin position="127"/>
        <end position="150"/>
    </location>
</feature>
<evidence type="ECO:0000313" key="4">
    <source>
        <dbReference type="EMBL" id="EUC60678.1"/>
    </source>
</evidence>
<evidence type="ECO:0000259" key="3">
    <source>
        <dbReference type="Pfam" id="PF20153"/>
    </source>
</evidence>
<feature type="non-terminal residue" evidence="4">
    <location>
        <position position="901"/>
    </location>
</feature>
<dbReference type="AlphaFoldDB" id="X8JCM6"/>
<proteinExistence type="predicted"/>
<feature type="region of interest" description="Disordered" evidence="1">
    <location>
        <begin position="719"/>
        <end position="781"/>
    </location>
</feature>
<keyword evidence="2" id="KW-0472">Membrane</keyword>
<evidence type="ECO:0000256" key="2">
    <source>
        <dbReference type="SAM" id="Phobius"/>
    </source>
</evidence>
<dbReference type="InterPro" id="IPR045338">
    <property type="entry name" value="DUF6535"/>
</dbReference>
<dbReference type="OrthoDB" id="3219854at2759"/>
<dbReference type="Proteomes" id="UP000030108">
    <property type="component" value="Unassembled WGS sequence"/>
</dbReference>
<evidence type="ECO:0000313" key="5">
    <source>
        <dbReference type="Proteomes" id="UP000030108"/>
    </source>
</evidence>
<protein>
    <submittedName>
        <fullName evidence="4">Transmembrane protein, putative</fullName>
    </submittedName>
</protein>
<organism evidence="4 5">
    <name type="scientific">Rhizoctonia solani AG-3 Rhs1AP</name>
    <dbReference type="NCBI Taxonomy" id="1086054"/>
    <lineage>
        <taxon>Eukaryota</taxon>
        <taxon>Fungi</taxon>
        <taxon>Dikarya</taxon>
        <taxon>Basidiomycota</taxon>
        <taxon>Agaricomycotina</taxon>
        <taxon>Agaricomycetes</taxon>
        <taxon>Cantharellales</taxon>
        <taxon>Ceratobasidiaceae</taxon>
        <taxon>Rhizoctonia</taxon>
    </lineage>
</organism>
<accession>X8JCM6</accession>
<feature type="domain" description="DUF6535" evidence="3">
    <location>
        <begin position="33"/>
        <end position="201"/>
    </location>
</feature>
<keyword evidence="2 4" id="KW-0812">Transmembrane</keyword>
<sequence length="901" mass="99732">MSTIQQPSAERPPTERSSTMYAGPALGRDDPVWTYYLEESSGRDSDLVDGWNKSMDVLLLFAALFSAIVTAFLNESYKNLQPDAALITAAGVSRMVDLAEAIASREPAPSSGPLPTIENFHPTKNDIVINTLWFLSLALSISVTLIAMLVKEWGDGYRRGDRFSPYYVQARTRQARYNGLKNWGAKQVVRILPITMHIALVSHSQAEKSKEAAIRAIANAIAGPEFWDHLIKDKLITLMAQHFISFFKGTLDQSEINCADEILNLEDQVSLCSQALAKIAKHSTMQLIQDAGPNSTTPERAVKESGRIMLPEAYFISVQNGLRSLTDSESLKLAASGFCGASAWYTSTGRTNRKQTPLLTKLVDYFEKYSRSCAKSSKIPDDLLVNLVEALSVETSYMTWELQDQQMNKVIESVIKLCLPKCSGEVSLLDGPARRAMSVELAVIAALINDYQTISDPEIDQLSTEGHDKYGIRSQYMKSHEAYKLRHPYPAGSYLTYSRQWRAVWTAELCVKNPKYLESHSDALLLLGLAGILRSFPMGPSLFGDVVKLFAAQLTQARKSHSGRMSLPFVLVSSCDIQSQVAQDILAAFYNQSSRSEGTVDQARIDLMGCFAEQGQWFEFQPVFLVEILKMLRLSHDERFQRQCVLALDNYWFMNSASGFDVYSLPRWELFIHHDLIRVLVNVFESIPLGSPEASKQTRSTISCFAKLARTIAIQTSSNTAHPVGTHSSGQNIQSGTIQSDPQAAAGQPNSQETTSEQATNPQSRQESDVSNQVNNTSPADYPQKLLRALESFPRDNKLFSLFDKDVNHKAKLDIHQDDFNFWYKAMQLLSNESQVSAAPSRKRWGFQAVLTIECSSQGSAMSIPTGPAVASGSQTTVTLGHPQASTSFVPELPASSQPTG</sequence>
<gene>
    <name evidence="4" type="ORF">RSOL_359590</name>
</gene>
<dbReference type="Pfam" id="PF20153">
    <property type="entry name" value="DUF6535"/>
    <property type="match status" value="1"/>
</dbReference>
<evidence type="ECO:0000256" key="1">
    <source>
        <dbReference type="SAM" id="MobiDB-lite"/>
    </source>
</evidence>
<keyword evidence="2" id="KW-1133">Transmembrane helix</keyword>
<dbReference type="EMBL" id="JATN01000319">
    <property type="protein sequence ID" value="EUC60678.1"/>
    <property type="molecule type" value="Genomic_DNA"/>
</dbReference>
<feature type="region of interest" description="Disordered" evidence="1">
    <location>
        <begin position="873"/>
        <end position="901"/>
    </location>
</feature>
<name>X8JCM6_9AGAM</name>
<feature type="region of interest" description="Disordered" evidence="1">
    <location>
        <begin position="1"/>
        <end position="23"/>
    </location>
</feature>
<reference evidence="5" key="1">
    <citation type="journal article" date="2014" name="Genome Announc.">
        <title>Draft genome sequence of the plant-pathogenic soil fungus Rhizoctonia solani anastomosis group 3 strain Rhs1AP.</title>
        <authorList>
            <person name="Cubeta M.A."/>
            <person name="Thomas E."/>
            <person name="Dean R.A."/>
            <person name="Jabaji S."/>
            <person name="Neate S.M."/>
            <person name="Tavantzis S."/>
            <person name="Toda T."/>
            <person name="Vilgalys R."/>
            <person name="Bharathan N."/>
            <person name="Fedorova-Abrams N."/>
            <person name="Pakala S.B."/>
            <person name="Pakala S.M."/>
            <person name="Zafar N."/>
            <person name="Joardar V."/>
            <person name="Losada L."/>
            <person name="Nierman W.C."/>
        </authorList>
    </citation>
    <scope>NUCLEOTIDE SEQUENCE [LARGE SCALE GENOMIC DNA]</scope>
    <source>
        <strain evidence="5">AG-3</strain>
    </source>
</reference>
<feature type="compositionally biased region" description="Polar residues" evidence="1">
    <location>
        <begin position="719"/>
        <end position="779"/>
    </location>
</feature>
<comment type="caution">
    <text evidence="4">The sequence shown here is derived from an EMBL/GenBank/DDBJ whole genome shotgun (WGS) entry which is preliminary data.</text>
</comment>